<dbReference type="GO" id="GO:0008531">
    <property type="term" value="F:riboflavin kinase activity"/>
    <property type="evidence" value="ECO:0007669"/>
    <property type="project" value="TreeGrafter"/>
</dbReference>
<evidence type="ECO:0000256" key="5">
    <source>
        <dbReference type="ARBA" id="ARBA00022643"/>
    </source>
</evidence>
<evidence type="ECO:0000256" key="4">
    <source>
        <dbReference type="ARBA" id="ARBA00022630"/>
    </source>
</evidence>
<evidence type="ECO:0000256" key="11">
    <source>
        <dbReference type="ARBA" id="ARBA00049494"/>
    </source>
</evidence>
<dbReference type="RefSeq" id="WP_049681626.1">
    <property type="nucleotide sequence ID" value="NZ_LFZW01000001.1"/>
</dbReference>
<dbReference type="PANTHER" id="PTHR22749:SF6">
    <property type="entry name" value="RIBOFLAVIN KINASE"/>
    <property type="match status" value="1"/>
</dbReference>
<dbReference type="Pfam" id="PF06574">
    <property type="entry name" value="FAD_syn"/>
    <property type="match status" value="1"/>
</dbReference>
<dbReference type="EMBL" id="LFZW01000001">
    <property type="protein sequence ID" value="KMY50278.1"/>
    <property type="molecule type" value="Genomic_DNA"/>
</dbReference>
<dbReference type="NCBIfam" id="TIGR00125">
    <property type="entry name" value="cyt_tran_rel"/>
    <property type="match status" value="1"/>
</dbReference>
<comment type="catalytic activity">
    <reaction evidence="11">
        <text>FMN + ATP + H(+) = FAD + diphosphate</text>
        <dbReference type="Rhea" id="RHEA:17237"/>
        <dbReference type="ChEBI" id="CHEBI:15378"/>
        <dbReference type="ChEBI" id="CHEBI:30616"/>
        <dbReference type="ChEBI" id="CHEBI:33019"/>
        <dbReference type="ChEBI" id="CHEBI:57692"/>
        <dbReference type="ChEBI" id="CHEBI:58210"/>
        <dbReference type="EC" id="2.7.7.2"/>
    </reaction>
</comment>
<sequence length="295" mass="33731">MEVIYVNKSNRHSFLAECEPNVIALGFFDGVHLGHQQVINEAIKIADEKQLQLACMSFFPHPKEVLKRDKKKIQYLMPMIAKQRILKKLGVEKFYIVQFDPDFASLTPEQFVQKYLLDFGVKYAVAGFDFTYGQFGEGNMDRIKEDSNHVIEGIKVKKVEIEGEKISSTLIRNLISTGKMDIIHRYLGEHYQIKGKVFSNNTSVAVVPSPYYLLPPPGVYEVSVLKGDETYDQVVLVTQDAAKIIFPAHSMRLLENQEEIHISWINRLSSGLFTILEQHPKYNMMNKPVFTSGLL</sequence>
<dbReference type="PANTHER" id="PTHR22749">
    <property type="entry name" value="RIBOFLAVIN KINASE/FMN ADENYLYLTRANSFERASE"/>
    <property type="match status" value="1"/>
</dbReference>
<dbReference type="InterPro" id="IPR023468">
    <property type="entry name" value="Riboflavin_kinase"/>
</dbReference>
<keyword evidence="6" id="KW-0808">Transferase</keyword>
<accession>A0A0K9GUH6</accession>
<organism evidence="13 14">
    <name type="scientific">Peribacillus loiseleuriae</name>
    <dbReference type="NCBI Taxonomy" id="1679170"/>
    <lineage>
        <taxon>Bacteria</taxon>
        <taxon>Bacillati</taxon>
        <taxon>Bacillota</taxon>
        <taxon>Bacilli</taxon>
        <taxon>Bacillales</taxon>
        <taxon>Bacillaceae</taxon>
        <taxon>Peribacillus</taxon>
    </lineage>
</organism>
<dbReference type="CDD" id="cd02064">
    <property type="entry name" value="FAD_synthetase_N"/>
    <property type="match status" value="1"/>
</dbReference>
<dbReference type="GO" id="GO:0009231">
    <property type="term" value="P:riboflavin biosynthetic process"/>
    <property type="evidence" value="ECO:0007669"/>
    <property type="project" value="InterPro"/>
</dbReference>
<keyword evidence="9" id="KW-0274">FAD</keyword>
<comment type="similarity">
    <text evidence="2">Belongs to the RibF family.</text>
</comment>
<evidence type="ECO:0000256" key="10">
    <source>
        <dbReference type="ARBA" id="ARBA00022840"/>
    </source>
</evidence>
<evidence type="ECO:0000256" key="7">
    <source>
        <dbReference type="ARBA" id="ARBA00022695"/>
    </source>
</evidence>
<proteinExistence type="inferred from homology"/>
<dbReference type="GO" id="GO:0003919">
    <property type="term" value="F:FMN adenylyltransferase activity"/>
    <property type="evidence" value="ECO:0007669"/>
    <property type="project" value="UniProtKB-EC"/>
</dbReference>
<comment type="pathway">
    <text evidence="1">Cofactor biosynthesis; FAD biosynthesis; FAD from FMN: step 1/1.</text>
</comment>
<dbReference type="Proteomes" id="UP000037146">
    <property type="component" value="Unassembled WGS sequence"/>
</dbReference>
<keyword evidence="7" id="KW-0548">Nucleotidyltransferase</keyword>
<dbReference type="GO" id="GO:0009398">
    <property type="term" value="P:FMN biosynthetic process"/>
    <property type="evidence" value="ECO:0007669"/>
    <property type="project" value="TreeGrafter"/>
</dbReference>
<dbReference type="OrthoDB" id="9803667at2"/>
<evidence type="ECO:0000256" key="2">
    <source>
        <dbReference type="ARBA" id="ARBA00010214"/>
    </source>
</evidence>
<dbReference type="UniPathway" id="UPA00277">
    <property type="reaction ID" value="UER00407"/>
</dbReference>
<dbReference type="SUPFAM" id="SSF52374">
    <property type="entry name" value="Nucleotidylyl transferase"/>
    <property type="match status" value="1"/>
</dbReference>
<dbReference type="Gene3D" id="3.40.50.620">
    <property type="entry name" value="HUPs"/>
    <property type="match status" value="1"/>
</dbReference>
<dbReference type="STRING" id="1679170.AC625_12850"/>
<feature type="domain" description="FAD synthetase" evidence="12">
    <location>
        <begin position="19"/>
        <end position="169"/>
    </location>
</feature>
<evidence type="ECO:0000256" key="6">
    <source>
        <dbReference type="ARBA" id="ARBA00022679"/>
    </source>
</evidence>
<keyword evidence="8" id="KW-0547">Nucleotide-binding</keyword>
<evidence type="ECO:0000256" key="1">
    <source>
        <dbReference type="ARBA" id="ARBA00004726"/>
    </source>
</evidence>
<evidence type="ECO:0000256" key="3">
    <source>
        <dbReference type="ARBA" id="ARBA00012393"/>
    </source>
</evidence>
<gene>
    <name evidence="13" type="ORF">AC625_12850</name>
</gene>
<dbReference type="AlphaFoldDB" id="A0A0K9GUH6"/>
<evidence type="ECO:0000259" key="12">
    <source>
        <dbReference type="Pfam" id="PF06574"/>
    </source>
</evidence>
<evidence type="ECO:0000256" key="9">
    <source>
        <dbReference type="ARBA" id="ARBA00022827"/>
    </source>
</evidence>
<dbReference type="InterPro" id="IPR014729">
    <property type="entry name" value="Rossmann-like_a/b/a_fold"/>
</dbReference>
<protein>
    <recommendedName>
        <fullName evidence="3">FAD synthase</fullName>
        <ecNumber evidence="3">2.7.7.2</ecNumber>
    </recommendedName>
</protein>
<keyword evidence="4" id="KW-0285">Flavoprotein</keyword>
<evidence type="ECO:0000256" key="8">
    <source>
        <dbReference type="ARBA" id="ARBA00022741"/>
    </source>
</evidence>
<keyword evidence="10" id="KW-0067">ATP-binding</keyword>
<dbReference type="InterPro" id="IPR004821">
    <property type="entry name" value="Cyt_trans-like"/>
</dbReference>
<keyword evidence="14" id="KW-1185">Reference proteome</keyword>
<dbReference type="GO" id="GO:0005524">
    <property type="term" value="F:ATP binding"/>
    <property type="evidence" value="ECO:0007669"/>
    <property type="project" value="UniProtKB-KW"/>
</dbReference>
<dbReference type="EC" id="2.7.7.2" evidence="3"/>
<dbReference type="FunFam" id="3.40.50.620:FF:000021">
    <property type="entry name" value="Riboflavin biosynthesis protein"/>
    <property type="match status" value="1"/>
</dbReference>
<keyword evidence="5" id="KW-0288">FMN</keyword>
<comment type="caution">
    <text evidence="13">The sequence shown here is derived from an EMBL/GenBank/DDBJ whole genome shotgun (WGS) entry which is preliminary data.</text>
</comment>
<evidence type="ECO:0000313" key="14">
    <source>
        <dbReference type="Proteomes" id="UP000037146"/>
    </source>
</evidence>
<dbReference type="PATRIC" id="fig|1679170.3.peg.2933"/>
<dbReference type="InterPro" id="IPR015864">
    <property type="entry name" value="FAD_synthase"/>
</dbReference>
<evidence type="ECO:0000313" key="13">
    <source>
        <dbReference type="EMBL" id="KMY50278.1"/>
    </source>
</evidence>
<name>A0A0K9GUH6_9BACI</name>
<dbReference type="GO" id="GO:0006747">
    <property type="term" value="P:FAD biosynthetic process"/>
    <property type="evidence" value="ECO:0007669"/>
    <property type="project" value="UniProtKB-UniPathway"/>
</dbReference>
<reference evidence="14" key="1">
    <citation type="submission" date="2015-07" db="EMBL/GenBank/DDBJ databases">
        <title>Genome sequencing project for genomic taxonomy and phylogenomics of Bacillus-like bacteria.</title>
        <authorList>
            <person name="Liu B."/>
            <person name="Wang J."/>
            <person name="Zhu Y."/>
            <person name="Liu G."/>
            <person name="Chen Q."/>
            <person name="Chen Z."/>
            <person name="Lan J."/>
            <person name="Che J."/>
            <person name="Ge C."/>
            <person name="Shi H."/>
            <person name="Pan Z."/>
            <person name="Liu X."/>
        </authorList>
    </citation>
    <scope>NUCLEOTIDE SEQUENCE [LARGE SCALE GENOMIC DNA]</scope>
    <source>
        <strain evidence="14">FJAT-27997</strain>
    </source>
</reference>